<dbReference type="EMBL" id="CABVGZ010000002">
    <property type="protein sequence ID" value="VVM43007.1"/>
    <property type="molecule type" value="Genomic_DNA"/>
</dbReference>
<gene>
    <name evidence="1" type="ORF">PS624_00380</name>
</gene>
<name>A0A5E6PIT0_PSEFL</name>
<accession>A0A5E6PIT0</accession>
<protein>
    <recommendedName>
        <fullName evidence="3">DUF2235 domain-containing protein</fullName>
    </recommendedName>
</protein>
<evidence type="ECO:0000313" key="2">
    <source>
        <dbReference type="Proteomes" id="UP000326241"/>
    </source>
</evidence>
<evidence type="ECO:0000313" key="1">
    <source>
        <dbReference type="EMBL" id="VVM43007.1"/>
    </source>
</evidence>
<dbReference type="AlphaFoldDB" id="A0A5E6PIT0"/>
<dbReference type="Proteomes" id="UP000326241">
    <property type="component" value="Unassembled WGS sequence"/>
</dbReference>
<evidence type="ECO:0008006" key="3">
    <source>
        <dbReference type="Google" id="ProtNLM"/>
    </source>
</evidence>
<proteinExistence type="predicted"/>
<sequence length="102" mass="11001">MSGYVPNPPKNYRYEEAKPVDIHAQRWAEYEKHGKEPAREPEKIGIALRIGVFFDGTGNNANNTAAGLLCGAQHPIAPEDIPASCQPYMGNPDSSYGAGATN</sequence>
<reference evidence="1 2" key="1">
    <citation type="submission" date="2019-09" db="EMBL/GenBank/DDBJ databases">
        <authorList>
            <person name="Chandra G."/>
            <person name="Truman W A."/>
        </authorList>
    </citation>
    <scope>NUCLEOTIDE SEQUENCE [LARGE SCALE GENOMIC DNA]</scope>
    <source>
        <strain evidence="1">PS624</strain>
    </source>
</reference>
<organism evidence="1 2">
    <name type="scientific">Pseudomonas fluorescens</name>
    <dbReference type="NCBI Taxonomy" id="294"/>
    <lineage>
        <taxon>Bacteria</taxon>
        <taxon>Pseudomonadati</taxon>
        <taxon>Pseudomonadota</taxon>
        <taxon>Gammaproteobacteria</taxon>
        <taxon>Pseudomonadales</taxon>
        <taxon>Pseudomonadaceae</taxon>
        <taxon>Pseudomonas</taxon>
    </lineage>
</organism>